<comment type="caution">
    <text evidence="1">The sequence shown here is derived from an EMBL/GenBank/DDBJ whole genome shotgun (WGS) entry which is preliminary data.</text>
</comment>
<dbReference type="EMBL" id="JAICCF010000001">
    <property type="protein sequence ID" value="MBW8683375.1"/>
    <property type="molecule type" value="Genomic_DNA"/>
</dbReference>
<dbReference type="PROSITE" id="PS51257">
    <property type="entry name" value="PROKAR_LIPOPROTEIN"/>
    <property type="match status" value="1"/>
</dbReference>
<dbReference type="RefSeq" id="WP_220248596.1">
    <property type="nucleotide sequence ID" value="NZ_JAICCF010000001.1"/>
</dbReference>
<name>A0ABS7G8C2_9BACT</name>
<gene>
    <name evidence="1" type="ORF">K1Y79_03430</name>
</gene>
<evidence type="ECO:0000313" key="2">
    <source>
        <dbReference type="Proteomes" id="UP000812961"/>
    </source>
</evidence>
<keyword evidence="2" id="KW-1185">Reference proteome</keyword>
<dbReference type="Proteomes" id="UP000812961">
    <property type="component" value="Unassembled WGS sequence"/>
</dbReference>
<reference evidence="1 2" key="1">
    <citation type="submission" date="2021-08" db="EMBL/GenBank/DDBJ databases">
        <title>The genome sequence of Chitinophaga sp. B61.</title>
        <authorList>
            <person name="Zhang X."/>
        </authorList>
    </citation>
    <scope>NUCLEOTIDE SEQUENCE [LARGE SCALE GENOMIC DNA]</scope>
    <source>
        <strain evidence="1 2">B61</strain>
    </source>
</reference>
<protein>
    <submittedName>
        <fullName evidence="1">Uncharacterized protein</fullName>
    </submittedName>
</protein>
<proteinExistence type="predicted"/>
<evidence type="ECO:0000313" key="1">
    <source>
        <dbReference type="EMBL" id="MBW8683375.1"/>
    </source>
</evidence>
<accession>A0ABS7G8C2</accession>
<sequence length="244" mass="26744">MKKFYVAAFLLSAFACKKDASIVTDSKQESHTVPVLSKNFDINNASKAEVMSILSYLDNASPAEKKHLYERLFGPAPLPEQMVARTVNSTANANMNEYTPEQILASMQPVQNGNFWDADGVAETMRGGHWGLVLFYKWTILYSPIFPFIVQSTEKVELADEVNHSNVESRYAIQTLSHSGSAIVGIAPFASWAEIGNILYHGIYTAHSSVDGVLSGMSMHRSVQASRIFNAGAVIHSGGQRAKL</sequence>
<organism evidence="1 2">
    <name type="scientific">Chitinophaga rhizophila</name>
    <dbReference type="NCBI Taxonomy" id="2866212"/>
    <lineage>
        <taxon>Bacteria</taxon>
        <taxon>Pseudomonadati</taxon>
        <taxon>Bacteroidota</taxon>
        <taxon>Chitinophagia</taxon>
        <taxon>Chitinophagales</taxon>
        <taxon>Chitinophagaceae</taxon>
        <taxon>Chitinophaga</taxon>
    </lineage>
</organism>